<evidence type="ECO:0000259" key="9">
    <source>
        <dbReference type="Pfam" id="PF02163"/>
    </source>
</evidence>
<feature type="transmembrane region" description="Helical" evidence="8">
    <location>
        <begin position="412"/>
        <end position="431"/>
    </location>
</feature>
<comment type="cofactor">
    <cofactor evidence="1">
        <name>Zn(2+)</name>
        <dbReference type="ChEBI" id="CHEBI:29105"/>
    </cofactor>
</comment>
<evidence type="ECO:0000256" key="4">
    <source>
        <dbReference type="ARBA" id="ARBA00022692"/>
    </source>
</evidence>
<dbReference type="GO" id="GO:0031293">
    <property type="term" value="P:membrane protein intracellular domain proteolysis"/>
    <property type="evidence" value="ECO:0007669"/>
    <property type="project" value="TreeGrafter"/>
</dbReference>
<dbReference type="PANTHER" id="PTHR13325:SF3">
    <property type="entry name" value="MEMBRANE-BOUND TRANSCRIPTION FACTOR SITE-2 PROTEASE"/>
    <property type="match status" value="1"/>
</dbReference>
<evidence type="ECO:0000256" key="1">
    <source>
        <dbReference type="ARBA" id="ARBA00001947"/>
    </source>
</evidence>
<feature type="transmembrane region" description="Helical" evidence="8">
    <location>
        <begin position="218"/>
        <end position="239"/>
    </location>
</feature>
<feature type="transmembrane region" description="Helical" evidence="8">
    <location>
        <begin position="373"/>
        <end position="400"/>
    </location>
</feature>
<evidence type="ECO:0000256" key="3">
    <source>
        <dbReference type="ARBA" id="ARBA00007931"/>
    </source>
</evidence>
<dbReference type="GO" id="GO:0016020">
    <property type="term" value="C:membrane"/>
    <property type="evidence" value="ECO:0007669"/>
    <property type="project" value="InterPro"/>
</dbReference>
<evidence type="ECO:0000256" key="5">
    <source>
        <dbReference type="ARBA" id="ARBA00022989"/>
    </source>
</evidence>
<evidence type="ECO:0000256" key="6">
    <source>
        <dbReference type="ARBA" id="ARBA00023136"/>
    </source>
</evidence>
<feature type="transmembrane region" description="Helical" evidence="8">
    <location>
        <begin position="245"/>
        <end position="266"/>
    </location>
</feature>
<keyword evidence="5 8" id="KW-1133">Transmembrane helix</keyword>
<dbReference type="PANTHER" id="PTHR13325">
    <property type="entry name" value="PROTEASE M50 MEMBRANE-BOUND TRANSCRIPTION FACTOR SITE 2 PROTEASE"/>
    <property type="match status" value="1"/>
</dbReference>
<dbReference type="EMBL" id="AP019860">
    <property type="protein sequence ID" value="BBM85281.1"/>
    <property type="molecule type" value="Genomic_DNA"/>
</dbReference>
<dbReference type="KEGG" id="uam:UABAM_03645"/>
<evidence type="ECO:0000313" key="10">
    <source>
        <dbReference type="EMBL" id="BBM85281.1"/>
    </source>
</evidence>
<comment type="similarity">
    <text evidence="3">Belongs to the peptidase M50B family.</text>
</comment>
<accession>A0A5S9IPF8</accession>
<proteinExistence type="inferred from homology"/>
<sequence length="706" mass="81268">MSVQADVAVQDLENLYPRIRNNLTFTFHIIKSVACYVIEDPVNSRYYRVGVNEYKFISLLNGHRSVAEAMRIMADTLGEDALMQNEVVQILHWLGSVKLLDTNQPHEDDNMLGFSAGVAKLLFPKVPFGNPNKILDKMLPLARLFLGKGFFVIWLVVVLYAIYVVFSQWSHFASTANRILSVNNWWHLALVWVVLKIIHELWHALVCKYHNADVRETGILFILFIPMGYVDASSCWNLPSKWKRIHVAFAGMKIELFIAAVAAIIWNETSAGVVNQVCYEIVLMASLTTLFFNANPLMRFDGYYALADYLEEVNLYSRAQYYLKYLGRRYLLGITCSFSEASIKTRLLLFVYGVCAFLWRIVIYASIALATSLLFLGAGIALSILYFFVFVVLPLAKLFYYMLFGKGLERPSLWRSAIIICGVAYFIHAIFSTLTWEKSIETSGIVVYQKQETIRVYCPGFVRKMYVKTGQFVKRGQKLLLLENKEARADYEQLLLAIEETNLKIRQFRQQDLVKEKIEKEKLKYLKKRRVEQRNLLETLTLYSPIDGFIETRRLHDLVGAYLKTGDEVMNVFDPKTKELLIAIHQDDIDEYRILLRRNDLHVYIPSIDKEFQGELDNISPTATTTIIHPALTAVGGGDIVVRNDPQGNYHFVAPYFRADIFLPAHGALKCGHRGYVRIYGKQKTIGMHIYYILEDWVQNTWNQNS</sequence>
<dbReference type="SUPFAM" id="SSF111369">
    <property type="entry name" value="HlyD-like secretion proteins"/>
    <property type="match status" value="1"/>
</dbReference>
<name>A0A5S9IPF8_UABAM</name>
<dbReference type="GO" id="GO:0004222">
    <property type="term" value="F:metalloendopeptidase activity"/>
    <property type="evidence" value="ECO:0007669"/>
    <property type="project" value="InterPro"/>
</dbReference>
<keyword evidence="7" id="KW-0175">Coiled coil</keyword>
<keyword evidence="11" id="KW-1185">Reference proteome</keyword>
<dbReference type="GO" id="GO:0005737">
    <property type="term" value="C:cytoplasm"/>
    <property type="evidence" value="ECO:0007669"/>
    <property type="project" value="TreeGrafter"/>
</dbReference>
<feature type="transmembrane region" description="Helical" evidence="8">
    <location>
        <begin position="186"/>
        <end position="206"/>
    </location>
</feature>
<dbReference type="InterPro" id="IPR008915">
    <property type="entry name" value="Peptidase_M50"/>
</dbReference>
<feature type="transmembrane region" description="Helical" evidence="8">
    <location>
        <begin position="347"/>
        <end position="367"/>
    </location>
</feature>
<comment type="subcellular location">
    <subcellularLocation>
        <location evidence="2">Endomembrane system</location>
        <topology evidence="2">Multi-pass membrane protein</topology>
    </subcellularLocation>
</comment>
<evidence type="ECO:0000313" key="11">
    <source>
        <dbReference type="Proteomes" id="UP000326354"/>
    </source>
</evidence>
<keyword evidence="4 8" id="KW-0812">Transmembrane</keyword>
<dbReference type="AlphaFoldDB" id="A0A5S9IPF8"/>
<evidence type="ECO:0000256" key="7">
    <source>
        <dbReference type="SAM" id="Coils"/>
    </source>
</evidence>
<evidence type="ECO:0000256" key="2">
    <source>
        <dbReference type="ARBA" id="ARBA00004127"/>
    </source>
</evidence>
<dbReference type="InterPro" id="IPR001193">
    <property type="entry name" value="MBTPS2"/>
</dbReference>
<organism evidence="10 11">
    <name type="scientific">Uabimicrobium amorphum</name>
    <dbReference type="NCBI Taxonomy" id="2596890"/>
    <lineage>
        <taxon>Bacteria</taxon>
        <taxon>Pseudomonadati</taxon>
        <taxon>Planctomycetota</taxon>
        <taxon>Candidatus Uabimicrobiia</taxon>
        <taxon>Candidatus Uabimicrobiales</taxon>
        <taxon>Candidatus Uabimicrobiaceae</taxon>
        <taxon>Candidatus Uabimicrobium</taxon>
    </lineage>
</organism>
<feature type="coiled-coil region" evidence="7">
    <location>
        <begin position="484"/>
        <end position="511"/>
    </location>
</feature>
<reference evidence="10 11" key="1">
    <citation type="submission" date="2019-08" db="EMBL/GenBank/DDBJ databases">
        <title>Complete genome sequence of Candidatus Uab amorphum.</title>
        <authorList>
            <person name="Shiratori T."/>
            <person name="Suzuki S."/>
            <person name="Kakizawa Y."/>
            <person name="Ishida K."/>
        </authorList>
    </citation>
    <scope>NUCLEOTIDE SEQUENCE [LARGE SCALE GENOMIC DNA]</scope>
    <source>
        <strain evidence="10 11">SRT547</strain>
    </source>
</reference>
<protein>
    <submittedName>
        <fullName evidence="10">Peptidase M50</fullName>
    </submittedName>
</protein>
<feature type="domain" description="Peptidase M50" evidence="9">
    <location>
        <begin position="189"/>
        <end position="293"/>
    </location>
</feature>
<dbReference type="Proteomes" id="UP000326354">
    <property type="component" value="Chromosome"/>
</dbReference>
<feature type="transmembrane region" description="Helical" evidence="8">
    <location>
        <begin position="145"/>
        <end position="166"/>
    </location>
</feature>
<gene>
    <name evidence="10" type="ORF">UABAM_03645</name>
</gene>
<dbReference type="GO" id="GO:0012505">
    <property type="term" value="C:endomembrane system"/>
    <property type="evidence" value="ECO:0007669"/>
    <property type="project" value="UniProtKB-SubCell"/>
</dbReference>
<evidence type="ECO:0000256" key="8">
    <source>
        <dbReference type="SAM" id="Phobius"/>
    </source>
</evidence>
<dbReference type="Pfam" id="PF02163">
    <property type="entry name" value="Peptidase_M50"/>
    <property type="match status" value="1"/>
</dbReference>
<dbReference type="Gene3D" id="2.40.50.100">
    <property type="match status" value="1"/>
</dbReference>
<keyword evidence="6 8" id="KW-0472">Membrane</keyword>